<dbReference type="InterPro" id="IPR017853">
    <property type="entry name" value="GH"/>
</dbReference>
<evidence type="ECO:0000256" key="16">
    <source>
        <dbReference type="ARBA" id="ARBA00083229"/>
    </source>
</evidence>
<keyword evidence="5" id="KW-0326">Glycosidase</keyword>
<dbReference type="Proteomes" id="UP000053268">
    <property type="component" value="Unassembled WGS sequence"/>
</dbReference>
<evidence type="ECO:0000256" key="6">
    <source>
        <dbReference type="ARBA" id="ARBA00033698"/>
    </source>
</evidence>
<gene>
    <name evidence="18" type="ORF">RR46_04209</name>
</gene>
<evidence type="ECO:0000256" key="12">
    <source>
        <dbReference type="ARBA" id="ARBA00060858"/>
    </source>
</evidence>
<accession>A0A194QDR0</accession>
<keyword evidence="19" id="KW-1185">Reference proteome</keyword>
<evidence type="ECO:0000256" key="4">
    <source>
        <dbReference type="ARBA" id="ARBA00022801"/>
    </source>
</evidence>
<evidence type="ECO:0000256" key="7">
    <source>
        <dbReference type="ARBA" id="ARBA00048813"/>
    </source>
</evidence>
<comment type="catalytic activity">
    <reaction evidence="1">
        <text>Hydrolysis of terminal, non-reducing beta-D-glucosyl residues with release of beta-D-glucose.</text>
        <dbReference type="EC" id="3.2.1.21"/>
    </reaction>
</comment>
<evidence type="ECO:0000256" key="2">
    <source>
        <dbReference type="ARBA" id="ARBA00012657"/>
    </source>
</evidence>
<dbReference type="GO" id="GO:0016052">
    <property type="term" value="P:carbohydrate catabolic process"/>
    <property type="evidence" value="ECO:0007669"/>
    <property type="project" value="UniProtKB-ARBA"/>
</dbReference>
<comment type="catalytic activity">
    <reaction evidence="10">
        <text>beta-D-glucosyl-(1&lt;-&gt;1)-N-octadecanoylsphing-4-enine + H2O = N-octadecanoylsphing-4-enine + D-glucose</text>
        <dbReference type="Rhea" id="RHEA:59284"/>
        <dbReference type="ChEBI" id="CHEBI:4167"/>
        <dbReference type="ChEBI" id="CHEBI:15377"/>
        <dbReference type="ChEBI" id="CHEBI:72961"/>
        <dbReference type="ChEBI" id="CHEBI:84719"/>
    </reaction>
    <physiologicalReaction direction="left-to-right" evidence="10">
        <dbReference type="Rhea" id="RHEA:59285"/>
    </physiologicalReaction>
</comment>
<dbReference type="GO" id="GO:0008422">
    <property type="term" value="F:beta-glucosidase activity"/>
    <property type="evidence" value="ECO:0007669"/>
    <property type="project" value="UniProtKB-EC"/>
</dbReference>
<dbReference type="PANTHER" id="PTHR10353">
    <property type="entry name" value="GLYCOSYL HYDROLASE"/>
    <property type="match status" value="1"/>
</dbReference>
<evidence type="ECO:0000313" key="19">
    <source>
        <dbReference type="Proteomes" id="UP000053268"/>
    </source>
</evidence>
<dbReference type="AlphaFoldDB" id="A0A194QDR0"/>
<evidence type="ECO:0000256" key="17">
    <source>
        <dbReference type="SAM" id="SignalP"/>
    </source>
</evidence>
<protein>
    <recommendedName>
        <fullName evidence="13">Cytosolic beta-glucosidase</fullName>
        <ecNumber evidence="3">3.2.1.21</ecNumber>
        <ecNumber evidence="2">3.2.1.46</ecNumber>
    </recommendedName>
    <alternativeName>
        <fullName evidence="14">Cytosolic galactosylceramidase</fullName>
    </alternativeName>
    <alternativeName>
        <fullName evidence="16">Cytosolic glucosylceramidase</fullName>
    </alternativeName>
    <alternativeName>
        <fullName evidence="15">Cytosolic glycosylceramidase</fullName>
    </alternativeName>
</protein>
<dbReference type="EC" id="3.2.1.21" evidence="3"/>
<dbReference type="STRING" id="66420.A0A194QDR0"/>
<evidence type="ECO:0000256" key="15">
    <source>
        <dbReference type="ARBA" id="ARBA00081896"/>
    </source>
</evidence>
<comment type="similarity">
    <text evidence="12">Belongs to the glycosyl hydrolase 1 family. Klotho subfamily.</text>
</comment>
<dbReference type="InterPro" id="IPR033132">
    <property type="entry name" value="GH_1_N_CS"/>
</dbReference>
<evidence type="ECO:0000256" key="9">
    <source>
        <dbReference type="ARBA" id="ARBA00051414"/>
    </source>
</evidence>
<dbReference type="PANTHER" id="PTHR10353:SF36">
    <property type="entry name" value="LP05116P"/>
    <property type="match status" value="1"/>
</dbReference>
<comment type="catalytic activity">
    <reaction evidence="6">
        <text>a beta-D-galactosyl-(1&lt;-&gt;1')-N-acylsphing-4-enine + H2O = an N-acylsphing-4-enine + D-galactose</text>
        <dbReference type="Rhea" id="RHEA:14297"/>
        <dbReference type="ChEBI" id="CHEBI:4139"/>
        <dbReference type="ChEBI" id="CHEBI:15377"/>
        <dbReference type="ChEBI" id="CHEBI:18390"/>
        <dbReference type="ChEBI" id="CHEBI:52639"/>
        <dbReference type="EC" id="3.2.1.46"/>
    </reaction>
    <physiologicalReaction direction="left-to-right" evidence="6">
        <dbReference type="Rhea" id="RHEA:14298"/>
    </physiologicalReaction>
</comment>
<comment type="catalytic activity">
    <reaction evidence="11">
        <text>beta-D-glucosyl-(1&lt;-&gt;1)-sphing-4-enine + H2O = sphing-4-enine + D-glucose</text>
        <dbReference type="Rhea" id="RHEA:59288"/>
        <dbReference type="ChEBI" id="CHEBI:4167"/>
        <dbReference type="ChEBI" id="CHEBI:15377"/>
        <dbReference type="ChEBI" id="CHEBI:57756"/>
        <dbReference type="ChEBI" id="CHEBI:83992"/>
    </reaction>
    <physiologicalReaction direction="left-to-right" evidence="11">
        <dbReference type="Rhea" id="RHEA:59289"/>
    </physiologicalReaction>
</comment>
<evidence type="ECO:0000256" key="3">
    <source>
        <dbReference type="ARBA" id="ARBA00012744"/>
    </source>
</evidence>
<dbReference type="PROSITE" id="PS00653">
    <property type="entry name" value="GLYCOSYL_HYDROL_F1_2"/>
    <property type="match status" value="1"/>
</dbReference>
<dbReference type="FunFam" id="3.20.20.80:FF:000011">
    <property type="entry name" value="Cytosolic beta-glucosidase"/>
    <property type="match status" value="1"/>
</dbReference>
<dbReference type="Pfam" id="PF00232">
    <property type="entry name" value="Glyco_hydro_1"/>
    <property type="match status" value="3"/>
</dbReference>
<keyword evidence="17" id="KW-0732">Signal</keyword>
<keyword evidence="4 18" id="KW-0378">Hydrolase</keyword>
<evidence type="ECO:0000256" key="8">
    <source>
        <dbReference type="ARBA" id="ARBA00050809"/>
    </source>
</evidence>
<comment type="catalytic activity">
    <reaction evidence="9">
        <text>a beta-D-xylosyl-(1&lt;-&gt;1')-N-acylsphing-4-enine + cholesterol = cholesteryl 3-beta-D-xyloside + an N-acylsphing-4-enine</text>
        <dbReference type="Rhea" id="RHEA:70239"/>
        <dbReference type="ChEBI" id="CHEBI:16113"/>
        <dbReference type="ChEBI" id="CHEBI:52639"/>
        <dbReference type="ChEBI" id="CHEBI:189067"/>
        <dbReference type="ChEBI" id="CHEBI:189068"/>
    </reaction>
    <physiologicalReaction direction="left-to-right" evidence="9">
        <dbReference type="Rhea" id="RHEA:70240"/>
    </physiologicalReaction>
    <physiologicalReaction direction="right-to-left" evidence="9">
        <dbReference type="Rhea" id="RHEA:70241"/>
    </physiologicalReaction>
</comment>
<proteinExistence type="inferred from homology"/>
<dbReference type="GO" id="GO:0004336">
    <property type="term" value="F:galactosylceramidase activity"/>
    <property type="evidence" value="ECO:0007669"/>
    <property type="project" value="UniProtKB-EC"/>
</dbReference>
<reference evidence="18 19" key="1">
    <citation type="journal article" date="2015" name="Nat. Commun.">
        <title>Outbred genome sequencing and CRISPR/Cas9 gene editing in butterflies.</title>
        <authorList>
            <person name="Li X."/>
            <person name="Fan D."/>
            <person name="Zhang W."/>
            <person name="Liu G."/>
            <person name="Zhang L."/>
            <person name="Zhao L."/>
            <person name="Fang X."/>
            <person name="Chen L."/>
            <person name="Dong Y."/>
            <person name="Chen Y."/>
            <person name="Ding Y."/>
            <person name="Zhao R."/>
            <person name="Feng M."/>
            <person name="Zhu Y."/>
            <person name="Feng Y."/>
            <person name="Jiang X."/>
            <person name="Zhu D."/>
            <person name="Xiang H."/>
            <person name="Feng X."/>
            <person name="Li S."/>
            <person name="Wang J."/>
            <person name="Zhang G."/>
            <person name="Kronforst M.R."/>
            <person name="Wang W."/>
        </authorList>
    </citation>
    <scope>NUCLEOTIDE SEQUENCE [LARGE SCALE GENOMIC DNA]</scope>
    <source>
        <strain evidence="18">Ya'a_city_454_Px</strain>
        <tissue evidence="18">Whole body</tissue>
    </source>
</reference>
<dbReference type="Gene3D" id="3.20.20.80">
    <property type="entry name" value="Glycosidases"/>
    <property type="match status" value="3"/>
</dbReference>
<evidence type="ECO:0000256" key="14">
    <source>
        <dbReference type="ARBA" id="ARBA00079026"/>
    </source>
</evidence>
<evidence type="ECO:0000256" key="10">
    <source>
        <dbReference type="ARBA" id="ARBA00051666"/>
    </source>
</evidence>
<comment type="catalytic activity">
    <reaction evidence="8">
        <text>beta-D-galactosyl-(1&lt;-&gt;1')-N-octadecanoylsphing-4-enine + H2O = N-octadecanoylsphing-4-enine + D-galactose</text>
        <dbReference type="Rhea" id="RHEA:59292"/>
        <dbReference type="ChEBI" id="CHEBI:4139"/>
        <dbReference type="ChEBI" id="CHEBI:15377"/>
        <dbReference type="ChEBI" id="CHEBI:72961"/>
        <dbReference type="ChEBI" id="CHEBI:84720"/>
    </reaction>
    <physiologicalReaction direction="left-to-right" evidence="8">
        <dbReference type="Rhea" id="RHEA:59293"/>
    </physiologicalReaction>
</comment>
<comment type="catalytic activity">
    <reaction evidence="7">
        <text>beta-D-galactosyl-(1&lt;-&gt;1)-sphing-4-enine + H2O = sphing-4-enine + D-galactose</text>
        <dbReference type="Rhea" id="RHEA:43908"/>
        <dbReference type="ChEBI" id="CHEBI:4139"/>
        <dbReference type="ChEBI" id="CHEBI:15377"/>
        <dbReference type="ChEBI" id="CHEBI:57756"/>
        <dbReference type="ChEBI" id="CHEBI:57934"/>
    </reaction>
    <physiologicalReaction direction="left-to-right" evidence="7">
        <dbReference type="Rhea" id="RHEA:43909"/>
    </physiologicalReaction>
</comment>
<evidence type="ECO:0000256" key="13">
    <source>
        <dbReference type="ARBA" id="ARBA00068094"/>
    </source>
</evidence>
<evidence type="ECO:0000256" key="5">
    <source>
        <dbReference type="ARBA" id="ARBA00023295"/>
    </source>
</evidence>
<dbReference type="PRINTS" id="PR00131">
    <property type="entry name" value="GLHYDRLASE1"/>
</dbReference>
<feature type="signal peptide" evidence="17">
    <location>
        <begin position="1"/>
        <end position="21"/>
    </location>
</feature>
<dbReference type="EC" id="3.2.1.46" evidence="2"/>
<sequence length="1120" mass="129851">MKRAKLGKILTLFWFLGLATCANVKTFPRDFEFGAATSSYQIEGAWNEDGKGWSMWDHLVRTDPEFIFDNTTGDIAANSYYLYKRDVEMLKELGVDNYRFSISWPRILPYGRPDYVNAYGIAYYNALIDELLANGITPFVTIYHWELPQNLNEQGGWLNGEIVDWFADYARVLYENFGDRVKHWMTINEPHIHCYFGYGTAHHAPRIFSPGIGYYECGRNILLANAKAYRLYDTEFRSSQGGEVGFVVSMEWAIPETNSQDDLEAVQDFMAFNIGQYMDPIFSEKGNYPQRMIDRVQAASLNQGLNASRLRPFTDEEIEFMRGTADFLGLNHYTSRIVYRNESLIGRYHIPSSHDDAYYGEYTDPSWPLDTGFVYEYAPGFYNLMVYIKNTYNNPKIYITENGCSTSTGRNDNQRVQYYRNYLNALLDALAEGVNVKGYFAWSLMDNFEWSFGYTLRFGIYEIDMDDPERTRHPKKSALVYKEIISSRVIDYNYNPVPYTLSSKGWSMWDHLVRTTPQRIEDMTNGDTAAKSYYLYKRDVQMLKELGVKNYRFSISWPRILPYGRPDYVNPYGVAYYNALIDELIANGITPFVTMYHWELPQNLNERGGWLNDEVVNWFGDYSRVLFQNFGDRVKHWMTINEAHVHCYLGYEIAFHAPQISVPGVAYYECSRNILLAHARAYRIYEAEFKSTQRGEIGFVTSMEWGVAESNSTNVKDALENFQALNLIANGITPFVTMYHWELPQNLNEQGGWLNDEVVNWFGDYSRVLFQNFGDRVKHWMTINEAHVHCYLGYEIAFHAPQISVPGVAYYECSRNILLAHARAYRIYEAEFKSTQRGEIGFVTSMEWGVAESNSTNVKDALENFQALNIGQHMNPIFSESGNFPQKLIDLVNSSSIRQGLNESRLRPFTQEQIESIRGSADFLGLNHYTSRIIYRNESLNGTFTVPSIHHDTFYGDYPHPSWFFHGGYVYEYPRGFYDLLIHLKDNYNIPKIYITENGAPSLRGLNDTHRVRYYREYLSAMIDAIDQGVNVRGHFAWSLMDNFEWTSGYTVRFGIYDVDMEDPERKRTPKKSALVYKEIARSRIIDYDYDVDPYAPSAASGRNVSIFITLLLATLKVLV</sequence>
<evidence type="ECO:0000256" key="1">
    <source>
        <dbReference type="ARBA" id="ARBA00000448"/>
    </source>
</evidence>
<evidence type="ECO:0000256" key="11">
    <source>
        <dbReference type="ARBA" id="ARBA00052085"/>
    </source>
</evidence>
<dbReference type="InterPro" id="IPR001360">
    <property type="entry name" value="Glyco_hydro_1"/>
</dbReference>
<evidence type="ECO:0000313" key="18">
    <source>
        <dbReference type="EMBL" id="KPJ03597.1"/>
    </source>
</evidence>
<dbReference type="SUPFAM" id="SSF51445">
    <property type="entry name" value="(Trans)glycosidases"/>
    <property type="match status" value="3"/>
</dbReference>
<name>A0A194QDR0_PAPXU</name>
<dbReference type="EMBL" id="KQ459144">
    <property type="protein sequence ID" value="KPJ03597.1"/>
    <property type="molecule type" value="Genomic_DNA"/>
</dbReference>
<organism evidence="18 19">
    <name type="scientific">Papilio xuthus</name>
    <name type="common">Asian swallowtail butterfly</name>
    <dbReference type="NCBI Taxonomy" id="66420"/>
    <lineage>
        <taxon>Eukaryota</taxon>
        <taxon>Metazoa</taxon>
        <taxon>Ecdysozoa</taxon>
        <taxon>Arthropoda</taxon>
        <taxon>Hexapoda</taxon>
        <taxon>Insecta</taxon>
        <taxon>Pterygota</taxon>
        <taxon>Neoptera</taxon>
        <taxon>Endopterygota</taxon>
        <taxon>Lepidoptera</taxon>
        <taxon>Glossata</taxon>
        <taxon>Ditrysia</taxon>
        <taxon>Papilionoidea</taxon>
        <taxon>Papilionidae</taxon>
        <taxon>Papilioninae</taxon>
        <taxon>Papilio</taxon>
    </lineage>
</organism>
<feature type="chain" id="PRO_5008264244" description="Cytosolic beta-glucosidase" evidence="17">
    <location>
        <begin position="22"/>
        <end position="1120"/>
    </location>
</feature>